<feature type="transmembrane region" description="Helical" evidence="2">
    <location>
        <begin position="35"/>
        <end position="62"/>
    </location>
</feature>
<dbReference type="GO" id="GO:0016791">
    <property type="term" value="F:phosphatase activity"/>
    <property type="evidence" value="ECO:0007669"/>
    <property type="project" value="TreeGrafter"/>
</dbReference>
<dbReference type="AlphaFoldDB" id="A0A8J7GEE6"/>
<proteinExistence type="predicted"/>
<accession>A0A8J7GEE6</accession>
<keyword evidence="5" id="KW-1185">Reference proteome</keyword>
<keyword evidence="2" id="KW-1133">Transmembrane helix</keyword>
<dbReference type="Proteomes" id="UP000622552">
    <property type="component" value="Unassembled WGS sequence"/>
</dbReference>
<reference evidence="4" key="1">
    <citation type="submission" date="2020-11" db="EMBL/GenBank/DDBJ databases">
        <title>Sequencing the genomes of 1000 actinobacteria strains.</title>
        <authorList>
            <person name="Klenk H.-P."/>
        </authorList>
    </citation>
    <scope>NUCLEOTIDE SEQUENCE</scope>
    <source>
        <strain evidence="4">DSM 45356</strain>
    </source>
</reference>
<feature type="transmembrane region" description="Helical" evidence="2">
    <location>
        <begin position="82"/>
        <end position="101"/>
    </location>
</feature>
<dbReference type="SUPFAM" id="SSF81606">
    <property type="entry name" value="PP2C-like"/>
    <property type="match status" value="1"/>
</dbReference>
<evidence type="ECO:0000256" key="2">
    <source>
        <dbReference type="SAM" id="Phobius"/>
    </source>
</evidence>
<feature type="domain" description="PPM-type phosphatase" evidence="3">
    <location>
        <begin position="135"/>
        <end position="347"/>
    </location>
</feature>
<evidence type="ECO:0000313" key="4">
    <source>
        <dbReference type="EMBL" id="MBG6137184.1"/>
    </source>
</evidence>
<name>A0A8J7GEE6_9ACTN</name>
<dbReference type="Gene3D" id="3.60.40.10">
    <property type="entry name" value="PPM-type phosphatase domain"/>
    <property type="match status" value="1"/>
</dbReference>
<organism evidence="4 5">
    <name type="scientific">Longispora fulva</name>
    <dbReference type="NCBI Taxonomy" id="619741"/>
    <lineage>
        <taxon>Bacteria</taxon>
        <taxon>Bacillati</taxon>
        <taxon>Actinomycetota</taxon>
        <taxon>Actinomycetes</taxon>
        <taxon>Micromonosporales</taxon>
        <taxon>Micromonosporaceae</taxon>
        <taxon>Longispora</taxon>
    </lineage>
</organism>
<keyword evidence="2" id="KW-0812">Transmembrane</keyword>
<comment type="caution">
    <text evidence="4">The sequence shown here is derived from an EMBL/GenBank/DDBJ whole genome shotgun (WGS) entry which is preliminary data.</text>
</comment>
<dbReference type="SMART" id="SM00331">
    <property type="entry name" value="PP2C_SIG"/>
    <property type="match status" value="1"/>
</dbReference>
<evidence type="ECO:0000313" key="5">
    <source>
        <dbReference type="Proteomes" id="UP000622552"/>
    </source>
</evidence>
<dbReference type="Pfam" id="PF07228">
    <property type="entry name" value="SpoIIE"/>
    <property type="match status" value="1"/>
</dbReference>
<evidence type="ECO:0000259" key="3">
    <source>
        <dbReference type="SMART" id="SM00331"/>
    </source>
</evidence>
<dbReference type="InterPro" id="IPR052016">
    <property type="entry name" value="Bact_Sigma-Reg"/>
</dbReference>
<dbReference type="InterPro" id="IPR001932">
    <property type="entry name" value="PPM-type_phosphatase-like_dom"/>
</dbReference>
<dbReference type="EMBL" id="JADOUF010000001">
    <property type="protein sequence ID" value="MBG6137184.1"/>
    <property type="molecule type" value="Genomic_DNA"/>
</dbReference>
<gene>
    <name evidence="4" type="ORF">IW245_003378</name>
</gene>
<dbReference type="InterPro" id="IPR036457">
    <property type="entry name" value="PPM-type-like_dom_sf"/>
</dbReference>
<keyword evidence="1" id="KW-0378">Hydrolase</keyword>
<protein>
    <submittedName>
        <fullName evidence="4">Serine phosphatase RsbU (Regulator of sigma subunit)</fullName>
    </submittedName>
</protein>
<evidence type="ECO:0000256" key="1">
    <source>
        <dbReference type="ARBA" id="ARBA00022801"/>
    </source>
</evidence>
<sequence>MDPLRGTRAALLFALVVAVLDILLGDTEQTYLAPLLIAAPAMAAGAASPAGVAVVGAVVLAVRYLLAIYDNVLSETGDTRIFAIRTVGYVAVTAAAMALAARRQRGESKLRAVTSVALAAQHAILRDLPAAVTDVRVGLRYVSAADEALIGGDLYDVAATPYGTRILIGDVKGSGLGAVYAASIVLGAFRALAYDEPDLAELGRRVESTVYRHLAADDFITALFLQVGADDVTVLHRGHVPPLVVRPDRTVATLDTAVPGPPLGFGHLVDTRPAPWSAAFKEGDTLVLYTDGVVEARGEGGFYPLTRRVVALVDGDLDASAGRLHADLLRHTGRALTDDAVLLLVARNPLL</sequence>
<dbReference type="RefSeq" id="WP_197004074.1">
    <property type="nucleotide sequence ID" value="NZ_BONS01000022.1"/>
</dbReference>
<dbReference type="PANTHER" id="PTHR43156:SF2">
    <property type="entry name" value="STAGE II SPORULATION PROTEIN E"/>
    <property type="match status" value="1"/>
</dbReference>
<keyword evidence="2" id="KW-0472">Membrane</keyword>
<dbReference type="PANTHER" id="PTHR43156">
    <property type="entry name" value="STAGE II SPORULATION PROTEIN E-RELATED"/>
    <property type="match status" value="1"/>
</dbReference>